<dbReference type="PRINTS" id="PR00252">
    <property type="entry name" value="NRIONCHANNEL"/>
</dbReference>
<evidence type="ECO:0000313" key="22">
    <source>
        <dbReference type="EMBL" id="OQV18234.1"/>
    </source>
</evidence>
<keyword evidence="4 18" id="KW-0732">Signal</keyword>
<keyword evidence="10 22" id="KW-0675">Receptor</keyword>
<dbReference type="InterPro" id="IPR018000">
    <property type="entry name" value="Neurotransmitter_ion_chnl_CS"/>
</dbReference>
<dbReference type="InterPro" id="IPR001390">
    <property type="entry name" value="GABAAa_rcpt"/>
</dbReference>
<dbReference type="CDD" id="cd19007">
    <property type="entry name" value="LGIC_ECD_GABAR_GRD-like"/>
    <property type="match status" value="1"/>
</dbReference>
<keyword evidence="11" id="KW-0869">Chloride channel</keyword>
<keyword evidence="14" id="KW-0628">Postsynaptic cell membrane</keyword>
<feature type="compositionally biased region" description="Low complexity" evidence="19">
    <location>
        <begin position="35"/>
        <end position="46"/>
    </location>
</feature>
<proteinExistence type="inferred from homology"/>
<keyword evidence="6" id="KW-0770">Synapse</keyword>
<dbReference type="GO" id="GO:0045211">
    <property type="term" value="C:postsynaptic membrane"/>
    <property type="evidence" value="ECO:0007669"/>
    <property type="project" value="UniProtKB-SubCell"/>
</dbReference>
<evidence type="ECO:0000256" key="15">
    <source>
        <dbReference type="ARBA" id="ARBA00023286"/>
    </source>
</evidence>
<dbReference type="InterPro" id="IPR006028">
    <property type="entry name" value="GABAA/Glycine_rcpt"/>
</dbReference>
<dbReference type="EMBL" id="MTYJ01000051">
    <property type="protein sequence ID" value="OQV18234.1"/>
    <property type="molecule type" value="Genomic_DNA"/>
</dbReference>
<dbReference type="InterPro" id="IPR038050">
    <property type="entry name" value="Neuro_actylchol_rec"/>
</dbReference>
<dbReference type="InterPro" id="IPR036719">
    <property type="entry name" value="Neuro-gated_channel_TM_sf"/>
</dbReference>
<sequence length="513" mass="58160">MLLTFTLTLLLLTLLPWESCSQDSKPPPTRRMTRTPRASAAASFSSQGLHAGTTNAKFVTSFNHFSFGADMGHPTDANASVETVTFSSHSDGTDGPEGYGNRVTQQNVTQLIDRLLDGYDIKVRPPGPTTEEYSMDCYFRQSWQDSRLSYGEFSNISTALLPLGVAVLAKIWKPDTTVYNGKNSYFHDITSPNKFVRIYRDGRLVYSQRLTLRARCPMQLQKYPMDTQRCPLNLGSFAYTQKDVLYRWKNGNDKAVVLAEDLKLSQFYLLAAVGSNSTLRSSVGDYSMLSVEFTLQRHSGYFFIQIYAPCCLTVVLSWVGFWLNREASGDRITLGVTCVLTMTFLGIDTRSSGDYPRVSYMTALDLFVSMSFVYIFFSIVLYAFVHINTKYGTGDNYYRMPASALSYDTPERRNKLQRRRISRAASITFGSKRRYSLANCSVVDELHLREADFGGHDWNGDTSWHRRPWDRSARIPFSRLSGMGTPPAFLKLCFGVHPYRPYSIDTARNSWRI</sequence>
<dbReference type="PANTHER" id="PTHR18945">
    <property type="entry name" value="NEUROTRANSMITTER GATED ION CHANNEL"/>
    <property type="match status" value="1"/>
</dbReference>
<keyword evidence="16 18" id="KW-0407">Ion channel</keyword>
<keyword evidence="23" id="KW-1185">Reference proteome</keyword>
<keyword evidence="3 18" id="KW-0812">Transmembrane</keyword>
<dbReference type="GO" id="GO:0034707">
    <property type="term" value="C:chloride channel complex"/>
    <property type="evidence" value="ECO:0007669"/>
    <property type="project" value="UniProtKB-KW"/>
</dbReference>
<evidence type="ECO:0000256" key="10">
    <source>
        <dbReference type="ARBA" id="ARBA00023170"/>
    </source>
</evidence>
<evidence type="ECO:0000256" key="6">
    <source>
        <dbReference type="ARBA" id="ARBA00023018"/>
    </source>
</evidence>
<evidence type="ECO:0000259" key="21">
    <source>
        <dbReference type="Pfam" id="PF02932"/>
    </source>
</evidence>
<evidence type="ECO:0000256" key="19">
    <source>
        <dbReference type="SAM" id="MobiDB-lite"/>
    </source>
</evidence>
<feature type="transmembrane region" description="Helical" evidence="18">
    <location>
        <begin position="330"/>
        <end position="347"/>
    </location>
</feature>
<comment type="caution">
    <text evidence="22">The sequence shown here is derived from an EMBL/GenBank/DDBJ whole genome shotgun (WGS) entry which is preliminary data.</text>
</comment>
<keyword evidence="1 18" id="KW-0813">Transport</keyword>
<feature type="domain" description="Neurotransmitter-gated ion-channel transmembrane" evidence="21">
    <location>
        <begin position="306"/>
        <end position="389"/>
    </location>
</feature>
<dbReference type="CDD" id="cd19049">
    <property type="entry name" value="LGIC_TM_anion"/>
    <property type="match status" value="1"/>
</dbReference>
<dbReference type="SUPFAM" id="SSF63712">
    <property type="entry name" value="Nicotinic receptor ligand binding domain-like"/>
    <property type="match status" value="1"/>
</dbReference>
<evidence type="ECO:0000256" key="9">
    <source>
        <dbReference type="ARBA" id="ARBA00023157"/>
    </source>
</evidence>
<dbReference type="Pfam" id="PF02932">
    <property type="entry name" value="Neur_chan_memb"/>
    <property type="match status" value="1"/>
</dbReference>
<keyword evidence="5 18" id="KW-1133">Transmembrane helix</keyword>
<accession>A0A1W0WSR4</accession>
<keyword evidence="15" id="KW-1071">Ligand-gated ion channel</keyword>
<evidence type="ECO:0000256" key="3">
    <source>
        <dbReference type="ARBA" id="ARBA00022692"/>
    </source>
</evidence>
<comment type="subcellular location">
    <subcellularLocation>
        <location evidence="17">Postsynaptic cell membrane</location>
        <topology evidence="17">Multi-pass membrane protein</topology>
    </subcellularLocation>
</comment>
<dbReference type="Gene3D" id="2.70.170.10">
    <property type="entry name" value="Neurotransmitter-gated ion-channel ligand-binding domain"/>
    <property type="match status" value="1"/>
</dbReference>
<dbReference type="PROSITE" id="PS00236">
    <property type="entry name" value="NEUROTR_ION_CHANNEL"/>
    <property type="match status" value="1"/>
</dbReference>
<reference evidence="23" key="1">
    <citation type="submission" date="2017-01" db="EMBL/GenBank/DDBJ databases">
        <title>Comparative genomics of anhydrobiosis in the tardigrade Hypsibius dujardini.</title>
        <authorList>
            <person name="Yoshida Y."/>
            <person name="Koutsovoulos G."/>
            <person name="Laetsch D."/>
            <person name="Stevens L."/>
            <person name="Kumar S."/>
            <person name="Horikawa D."/>
            <person name="Ishino K."/>
            <person name="Komine S."/>
            <person name="Tomita M."/>
            <person name="Blaxter M."/>
            <person name="Arakawa K."/>
        </authorList>
    </citation>
    <scope>NUCLEOTIDE SEQUENCE [LARGE SCALE GENOMIC DNA]</scope>
    <source>
        <strain evidence="23">Z151</strain>
    </source>
</reference>
<feature type="signal peptide" evidence="18">
    <location>
        <begin position="1"/>
        <end position="21"/>
    </location>
</feature>
<evidence type="ECO:0000256" key="5">
    <source>
        <dbReference type="ARBA" id="ARBA00022989"/>
    </source>
</evidence>
<dbReference type="SUPFAM" id="SSF90112">
    <property type="entry name" value="Neurotransmitter-gated ion-channel transmembrane pore"/>
    <property type="match status" value="1"/>
</dbReference>
<dbReference type="Proteomes" id="UP000192578">
    <property type="component" value="Unassembled WGS sequence"/>
</dbReference>
<dbReference type="Pfam" id="PF02931">
    <property type="entry name" value="Neur_chan_LBD"/>
    <property type="match status" value="1"/>
</dbReference>
<feature type="chain" id="PRO_5022262901" evidence="18">
    <location>
        <begin position="22"/>
        <end position="513"/>
    </location>
</feature>
<comment type="caution">
    <text evidence="18">Lacks conserved residue(s) required for the propagation of feature annotation.</text>
</comment>
<keyword evidence="8 18" id="KW-0472">Membrane</keyword>
<evidence type="ECO:0000256" key="2">
    <source>
        <dbReference type="ARBA" id="ARBA00022475"/>
    </source>
</evidence>
<dbReference type="InterPro" id="IPR006202">
    <property type="entry name" value="Neur_chan_lig-bd"/>
</dbReference>
<keyword evidence="7 18" id="KW-0406">Ion transport</keyword>
<evidence type="ECO:0000256" key="18">
    <source>
        <dbReference type="RuleBase" id="RU000687"/>
    </source>
</evidence>
<feature type="region of interest" description="Disordered" evidence="19">
    <location>
        <begin position="21"/>
        <end position="46"/>
    </location>
</feature>
<evidence type="ECO:0000256" key="1">
    <source>
        <dbReference type="ARBA" id="ARBA00022448"/>
    </source>
</evidence>
<evidence type="ECO:0000256" key="17">
    <source>
        <dbReference type="ARBA" id="ARBA00034104"/>
    </source>
</evidence>
<feature type="transmembrane region" description="Helical" evidence="18">
    <location>
        <begin position="367"/>
        <end position="385"/>
    </location>
</feature>
<name>A0A1W0WSR4_HYPEX</name>
<dbReference type="InterPro" id="IPR006201">
    <property type="entry name" value="Neur_channel"/>
</dbReference>
<evidence type="ECO:0000256" key="11">
    <source>
        <dbReference type="ARBA" id="ARBA00023173"/>
    </source>
</evidence>
<feature type="domain" description="Neurotransmitter-gated ion-channel ligand-binding" evidence="20">
    <location>
        <begin position="130"/>
        <end position="298"/>
    </location>
</feature>
<dbReference type="GO" id="GO:0004890">
    <property type="term" value="F:GABA-A receptor activity"/>
    <property type="evidence" value="ECO:0007669"/>
    <property type="project" value="InterPro"/>
</dbReference>
<evidence type="ECO:0000313" key="23">
    <source>
        <dbReference type="Proteomes" id="UP000192578"/>
    </source>
</evidence>
<keyword evidence="9" id="KW-1015">Disulfide bond</keyword>
<dbReference type="PRINTS" id="PR00253">
    <property type="entry name" value="GABAARECEPTR"/>
</dbReference>
<dbReference type="PRINTS" id="PR01079">
    <property type="entry name" value="GABAARALPHA"/>
</dbReference>
<keyword evidence="2" id="KW-1003">Cell membrane</keyword>
<dbReference type="GO" id="GO:0005254">
    <property type="term" value="F:chloride channel activity"/>
    <property type="evidence" value="ECO:0007669"/>
    <property type="project" value="UniProtKB-KW"/>
</dbReference>
<evidence type="ECO:0000256" key="8">
    <source>
        <dbReference type="ARBA" id="ARBA00023136"/>
    </source>
</evidence>
<keyword evidence="12" id="KW-0325">Glycoprotein</keyword>
<protein>
    <submittedName>
        <fullName evidence="22">Gamma-aminobutyric acid receptor subunit alpha-6</fullName>
    </submittedName>
</protein>
<evidence type="ECO:0000256" key="13">
    <source>
        <dbReference type="ARBA" id="ARBA00023214"/>
    </source>
</evidence>
<evidence type="ECO:0000259" key="20">
    <source>
        <dbReference type="Pfam" id="PF02931"/>
    </source>
</evidence>
<dbReference type="Gene3D" id="1.20.58.390">
    <property type="entry name" value="Neurotransmitter-gated ion-channel transmembrane domain"/>
    <property type="match status" value="1"/>
</dbReference>
<feature type="transmembrane region" description="Helical" evidence="18">
    <location>
        <begin position="300"/>
        <end position="323"/>
    </location>
</feature>
<evidence type="ECO:0000256" key="14">
    <source>
        <dbReference type="ARBA" id="ARBA00023257"/>
    </source>
</evidence>
<evidence type="ECO:0000256" key="4">
    <source>
        <dbReference type="ARBA" id="ARBA00022729"/>
    </source>
</evidence>
<dbReference type="OrthoDB" id="203862at2759"/>
<evidence type="ECO:0000256" key="12">
    <source>
        <dbReference type="ARBA" id="ARBA00023180"/>
    </source>
</evidence>
<dbReference type="InterPro" id="IPR036734">
    <property type="entry name" value="Neur_chan_lig-bd_sf"/>
</dbReference>
<dbReference type="GO" id="GO:0005230">
    <property type="term" value="F:extracellular ligand-gated monoatomic ion channel activity"/>
    <property type="evidence" value="ECO:0007669"/>
    <property type="project" value="InterPro"/>
</dbReference>
<dbReference type="AlphaFoldDB" id="A0A1W0WSR4"/>
<gene>
    <name evidence="22" type="ORF">BV898_07630</name>
</gene>
<organism evidence="22 23">
    <name type="scientific">Hypsibius exemplaris</name>
    <name type="common">Freshwater tardigrade</name>
    <dbReference type="NCBI Taxonomy" id="2072580"/>
    <lineage>
        <taxon>Eukaryota</taxon>
        <taxon>Metazoa</taxon>
        <taxon>Ecdysozoa</taxon>
        <taxon>Tardigrada</taxon>
        <taxon>Eutardigrada</taxon>
        <taxon>Parachela</taxon>
        <taxon>Hypsibioidea</taxon>
        <taxon>Hypsibiidae</taxon>
        <taxon>Hypsibius</taxon>
    </lineage>
</organism>
<keyword evidence="13" id="KW-0868">Chloride</keyword>
<dbReference type="InterPro" id="IPR006029">
    <property type="entry name" value="Neurotrans-gated_channel_TM"/>
</dbReference>
<comment type="similarity">
    <text evidence="18">Belongs to the ligand-gated ion channel (TC 1.A.9) family.</text>
</comment>
<evidence type="ECO:0000256" key="7">
    <source>
        <dbReference type="ARBA" id="ARBA00023065"/>
    </source>
</evidence>
<evidence type="ECO:0000256" key="16">
    <source>
        <dbReference type="ARBA" id="ARBA00023303"/>
    </source>
</evidence>